<dbReference type="PANTHER" id="PTHR46014:SF1">
    <property type="entry name" value="TETRATRICOPEPTIDE REPEAT PROTEIN 1"/>
    <property type="match status" value="1"/>
</dbReference>
<evidence type="ECO:0000256" key="1">
    <source>
        <dbReference type="SAM" id="MobiDB-lite"/>
    </source>
</evidence>
<feature type="region of interest" description="Disordered" evidence="1">
    <location>
        <begin position="106"/>
        <end position="144"/>
    </location>
</feature>
<dbReference type="Proteomes" id="UP000886523">
    <property type="component" value="Unassembled WGS sequence"/>
</dbReference>
<protein>
    <recommendedName>
        <fullName evidence="4">Tetratricopeptide repeat protein 1</fullName>
    </recommendedName>
</protein>
<dbReference type="OrthoDB" id="1872379at2759"/>
<dbReference type="AlphaFoldDB" id="A0A9P6AWN2"/>
<proteinExistence type="predicted"/>
<dbReference type="SUPFAM" id="SSF48452">
    <property type="entry name" value="TPR-like"/>
    <property type="match status" value="1"/>
</dbReference>
<dbReference type="InterPro" id="IPR011990">
    <property type="entry name" value="TPR-like_helical_dom_sf"/>
</dbReference>
<dbReference type="Gene3D" id="1.25.40.10">
    <property type="entry name" value="Tetratricopeptide repeat domain"/>
    <property type="match status" value="1"/>
</dbReference>
<organism evidence="2 3">
    <name type="scientific">Hydnum rufescens UP504</name>
    <dbReference type="NCBI Taxonomy" id="1448309"/>
    <lineage>
        <taxon>Eukaryota</taxon>
        <taxon>Fungi</taxon>
        <taxon>Dikarya</taxon>
        <taxon>Basidiomycota</taxon>
        <taxon>Agaricomycotina</taxon>
        <taxon>Agaricomycetes</taxon>
        <taxon>Cantharellales</taxon>
        <taxon>Hydnaceae</taxon>
        <taxon>Hydnum</taxon>
    </lineage>
</organism>
<evidence type="ECO:0000313" key="3">
    <source>
        <dbReference type="Proteomes" id="UP000886523"/>
    </source>
</evidence>
<dbReference type="InterPro" id="IPR052769">
    <property type="entry name" value="TPR_domain_protein"/>
</dbReference>
<reference evidence="2" key="1">
    <citation type="journal article" date="2020" name="Nat. Commun.">
        <title>Large-scale genome sequencing of mycorrhizal fungi provides insights into the early evolution of symbiotic traits.</title>
        <authorList>
            <person name="Miyauchi S."/>
            <person name="Kiss E."/>
            <person name="Kuo A."/>
            <person name="Drula E."/>
            <person name="Kohler A."/>
            <person name="Sanchez-Garcia M."/>
            <person name="Morin E."/>
            <person name="Andreopoulos B."/>
            <person name="Barry K.W."/>
            <person name="Bonito G."/>
            <person name="Buee M."/>
            <person name="Carver A."/>
            <person name="Chen C."/>
            <person name="Cichocki N."/>
            <person name="Clum A."/>
            <person name="Culley D."/>
            <person name="Crous P.W."/>
            <person name="Fauchery L."/>
            <person name="Girlanda M."/>
            <person name="Hayes R.D."/>
            <person name="Keri Z."/>
            <person name="LaButti K."/>
            <person name="Lipzen A."/>
            <person name="Lombard V."/>
            <person name="Magnuson J."/>
            <person name="Maillard F."/>
            <person name="Murat C."/>
            <person name="Nolan M."/>
            <person name="Ohm R.A."/>
            <person name="Pangilinan J."/>
            <person name="Pereira M.F."/>
            <person name="Perotto S."/>
            <person name="Peter M."/>
            <person name="Pfister S."/>
            <person name="Riley R."/>
            <person name="Sitrit Y."/>
            <person name="Stielow J.B."/>
            <person name="Szollosi G."/>
            <person name="Zifcakova L."/>
            <person name="Stursova M."/>
            <person name="Spatafora J.W."/>
            <person name="Tedersoo L."/>
            <person name="Vaario L.M."/>
            <person name="Yamada A."/>
            <person name="Yan M."/>
            <person name="Wang P."/>
            <person name="Xu J."/>
            <person name="Bruns T."/>
            <person name="Baldrian P."/>
            <person name="Vilgalys R."/>
            <person name="Dunand C."/>
            <person name="Henrissat B."/>
            <person name="Grigoriev I.V."/>
            <person name="Hibbett D."/>
            <person name="Nagy L.G."/>
            <person name="Martin F.M."/>
        </authorList>
    </citation>
    <scope>NUCLEOTIDE SEQUENCE</scope>
    <source>
        <strain evidence="2">UP504</strain>
    </source>
</reference>
<accession>A0A9P6AWN2</accession>
<name>A0A9P6AWN2_9AGAM</name>
<dbReference type="PANTHER" id="PTHR46014">
    <property type="entry name" value="TETRATRICOPEPTIDE REPEAT PROTEIN 1"/>
    <property type="match status" value="1"/>
</dbReference>
<dbReference type="EMBL" id="MU128973">
    <property type="protein sequence ID" value="KAF9513394.1"/>
    <property type="molecule type" value="Genomic_DNA"/>
</dbReference>
<comment type="caution">
    <text evidence="2">The sequence shown here is derived from an EMBL/GenBank/DDBJ whole genome shotgun (WGS) entry which is preliminary data.</text>
</comment>
<keyword evidence="3" id="KW-1185">Reference proteome</keyword>
<evidence type="ECO:0000313" key="2">
    <source>
        <dbReference type="EMBL" id="KAF9513394.1"/>
    </source>
</evidence>
<sequence>MHPTSRDALIEKLNKVTLPPEIVTASVNEEWSDGEEDWQDASEALPNEDCAEPIASSSAVNTKDQEEELRTSLGEANVLKERGNDLFRESNWKRASETYLEGLRTLPLRPVPSPSNVKGKEKAHESGEDPMEGSETPGFPDAETEKMRGLTPLALLEQQCPVIRSILNANIAACHVKLGDHTNAVQSCTDSLLDVPTYAKALHRRATSNDAIGTWSSLSAAEKDYRTLLEMLPSSSPLLPLIRSALVTLHPRLERAQKAETDEMINKLKGLGDSFLGRFGMSTNNFQFTPNGQGGYSMNFVN</sequence>
<evidence type="ECO:0008006" key="4">
    <source>
        <dbReference type="Google" id="ProtNLM"/>
    </source>
</evidence>
<feature type="compositionally biased region" description="Basic and acidic residues" evidence="1">
    <location>
        <begin position="118"/>
        <end position="127"/>
    </location>
</feature>
<gene>
    <name evidence="2" type="ORF">BS47DRAFT_1329633</name>
</gene>